<reference evidence="3 4" key="1">
    <citation type="submission" date="2023-09" db="EMBL/GenBank/DDBJ databases">
        <title>Whole genome shotgun sequencing (WGS) of Bosea sp. ZW T0_25, isolated from stored onions (Allium cepa).</title>
        <authorList>
            <person name="Stoll D.A."/>
            <person name="Huch M."/>
        </authorList>
    </citation>
    <scope>NUCLEOTIDE SEQUENCE [LARGE SCALE GENOMIC DNA]</scope>
    <source>
        <strain evidence="3 4">ZW T0_25</strain>
    </source>
</reference>
<dbReference type="SUPFAM" id="SSF54593">
    <property type="entry name" value="Glyoxalase/Bleomycin resistance protein/Dihydroxybiphenyl dioxygenase"/>
    <property type="match status" value="2"/>
</dbReference>
<dbReference type="EMBL" id="JAWDID010000033">
    <property type="protein sequence ID" value="MDU0342093.1"/>
    <property type="molecule type" value="Genomic_DNA"/>
</dbReference>
<evidence type="ECO:0000256" key="1">
    <source>
        <dbReference type="SAM" id="SignalP"/>
    </source>
</evidence>
<dbReference type="CDD" id="cd07255">
    <property type="entry name" value="VOC_BsCatE_like_N"/>
    <property type="match status" value="1"/>
</dbReference>
<accession>A0ABU3SBC8</accession>
<organism evidence="3 4">
    <name type="scientific">Bosea rubneri</name>
    <dbReference type="NCBI Taxonomy" id="3075434"/>
    <lineage>
        <taxon>Bacteria</taxon>
        <taxon>Pseudomonadati</taxon>
        <taxon>Pseudomonadota</taxon>
        <taxon>Alphaproteobacteria</taxon>
        <taxon>Hyphomicrobiales</taxon>
        <taxon>Boseaceae</taxon>
        <taxon>Bosea</taxon>
    </lineage>
</organism>
<gene>
    <name evidence="3" type="ORF">RKE40_19535</name>
</gene>
<keyword evidence="1" id="KW-0732">Signal</keyword>
<dbReference type="RefSeq" id="WP_316019904.1">
    <property type="nucleotide sequence ID" value="NZ_JAWDID010000033.1"/>
</dbReference>
<dbReference type="PROSITE" id="PS51318">
    <property type="entry name" value="TAT"/>
    <property type="match status" value="1"/>
</dbReference>
<proteinExistence type="predicted"/>
<dbReference type="PANTHER" id="PTHR43279:SF1">
    <property type="entry name" value="CATECHOL-2,3-DIOXYGENASE"/>
    <property type="match status" value="1"/>
</dbReference>
<dbReference type="Pfam" id="PF00903">
    <property type="entry name" value="Glyoxalase"/>
    <property type="match status" value="2"/>
</dbReference>
<sequence>MTIELTRRTLLRLAGTASLALAAAAAARAEGTPTAGAGTIAATAPGFAGSTPIRCGAIGLRVRDLDRMSRYYQSVLGLAVISASADGVTLGAGGVPLVSMEARPQAEFEPRNAAGLFHTAFLMPSRRDLARWLVHVARNQTPLTGFADHSVSEAVYLDDPEGNGIEVYADRDPRLWRWEGERVVMGTHRLDVDGILGLTDTSRNDYASAPTGLRIGHMHLRVGDIQQSESFYRDAIGLDSTSRRDTASFLSSGRYHHHVALNTWNSAGAGSRDLAKTGLDWFSLEVADPALLTAQRERMARAGFAPTTVEHGFESTDPWGTRLRLVGV</sequence>
<feature type="chain" id="PRO_5045686007" evidence="1">
    <location>
        <begin position="30"/>
        <end position="328"/>
    </location>
</feature>
<evidence type="ECO:0000259" key="2">
    <source>
        <dbReference type="PROSITE" id="PS51819"/>
    </source>
</evidence>
<dbReference type="CDD" id="cd16359">
    <property type="entry name" value="VOC_BsCatE_like_C"/>
    <property type="match status" value="1"/>
</dbReference>
<evidence type="ECO:0000313" key="3">
    <source>
        <dbReference type="EMBL" id="MDU0342093.1"/>
    </source>
</evidence>
<keyword evidence="4" id="KW-1185">Reference proteome</keyword>
<dbReference type="PANTHER" id="PTHR43279">
    <property type="entry name" value="CATECHOL-2,3-DIOXYGENASE"/>
    <property type="match status" value="1"/>
</dbReference>
<feature type="domain" description="VOC" evidence="2">
    <location>
        <begin position="54"/>
        <end position="170"/>
    </location>
</feature>
<dbReference type="Proteomes" id="UP001254257">
    <property type="component" value="Unassembled WGS sequence"/>
</dbReference>
<feature type="domain" description="VOC" evidence="2">
    <location>
        <begin position="214"/>
        <end position="328"/>
    </location>
</feature>
<evidence type="ECO:0000313" key="4">
    <source>
        <dbReference type="Proteomes" id="UP001254257"/>
    </source>
</evidence>
<comment type="caution">
    <text evidence="3">The sequence shown here is derived from an EMBL/GenBank/DDBJ whole genome shotgun (WGS) entry which is preliminary data.</text>
</comment>
<dbReference type="Gene3D" id="3.10.180.10">
    <property type="entry name" value="2,3-Dihydroxybiphenyl 1,2-Dioxygenase, domain 1"/>
    <property type="match status" value="2"/>
</dbReference>
<feature type="signal peptide" evidence="1">
    <location>
        <begin position="1"/>
        <end position="29"/>
    </location>
</feature>
<dbReference type="InterPro" id="IPR004360">
    <property type="entry name" value="Glyas_Fos-R_dOase_dom"/>
</dbReference>
<name>A0ABU3SBC8_9HYPH</name>
<dbReference type="InterPro" id="IPR037523">
    <property type="entry name" value="VOC_core"/>
</dbReference>
<protein>
    <submittedName>
        <fullName evidence="3">VOC family protein</fullName>
    </submittedName>
</protein>
<dbReference type="InterPro" id="IPR006311">
    <property type="entry name" value="TAT_signal"/>
</dbReference>
<dbReference type="InterPro" id="IPR029068">
    <property type="entry name" value="Glyas_Bleomycin-R_OHBP_Dase"/>
</dbReference>
<dbReference type="PROSITE" id="PS51819">
    <property type="entry name" value="VOC"/>
    <property type="match status" value="2"/>
</dbReference>